<comment type="caution">
    <text evidence="2">The sequence shown here is derived from an EMBL/GenBank/DDBJ whole genome shotgun (WGS) entry which is preliminary data.</text>
</comment>
<keyword evidence="3" id="KW-1185">Reference proteome</keyword>
<dbReference type="PANTHER" id="PTHR22642:SF2">
    <property type="entry name" value="PROTEIN LONG AFTER FAR-RED 3"/>
    <property type="match status" value="1"/>
</dbReference>
<dbReference type="Gene3D" id="3.10.310.70">
    <property type="match status" value="1"/>
</dbReference>
<dbReference type="EC" id="3.5.-.-" evidence="2"/>
<dbReference type="RefSeq" id="WP_380690093.1">
    <property type="nucleotide sequence ID" value="NZ_JBHRSS010000005.1"/>
</dbReference>
<dbReference type="Gene3D" id="2.30.40.10">
    <property type="entry name" value="Urease, subunit C, domain 1"/>
    <property type="match status" value="1"/>
</dbReference>
<protein>
    <submittedName>
        <fullName evidence="2">Amidohydrolase</fullName>
        <ecNumber evidence="2">3.5.-.-</ecNumber>
    </submittedName>
</protein>
<gene>
    <name evidence="2" type="ORF">ACFOSU_12465</name>
</gene>
<dbReference type="EMBL" id="JBHRSS010000005">
    <property type="protein sequence ID" value="MFC3104698.1"/>
    <property type="molecule type" value="Genomic_DNA"/>
</dbReference>
<dbReference type="Proteomes" id="UP001595462">
    <property type="component" value="Unassembled WGS sequence"/>
</dbReference>
<dbReference type="SUPFAM" id="SSF51338">
    <property type="entry name" value="Composite domain of metallo-dependent hydrolases"/>
    <property type="match status" value="1"/>
</dbReference>
<dbReference type="InterPro" id="IPR032466">
    <property type="entry name" value="Metal_Hydrolase"/>
</dbReference>
<evidence type="ECO:0000313" key="3">
    <source>
        <dbReference type="Proteomes" id="UP001595462"/>
    </source>
</evidence>
<keyword evidence="2" id="KW-0378">Hydrolase</keyword>
<name>A0ABV7ES75_9GAMM</name>
<evidence type="ECO:0000313" key="2">
    <source>
        <dbReference type="EMBL" id="MFC3104698.1"/>
    </source>
</evidence>
<dbReference type="CDD" id="cd01300">
    <property type="entry name" value="YtcJ_like"/>
    <property type="match status" value="1"/>
</dbReference>
<reference evidence="3" key="1">
    <citation type="journal article" date="2019" name="Int. J. Syst. Evol. Microbiol.">
        <title>The Global Catalogue of Microorganisms (GCM) 10K type strain sequencing project: providing services to taxonomists for standard genome sequencing and annotation.</title>
        <authorList>
            <consortium name="The Broad Institute Genomics Platform"/>
            <consortium name="The Broad Institute Genome Sequencing Center for Infectious Disease"/>
            <person name="Wu L."/>
            <person name="Ma J."/>
        </authorList>
    </citation>
    <scope>NUCLEOTIDE SEQUENCE [LARGE SCALE GENOMIC DNA]</scope>
    <source>
        <strain evidence="3">KCTC 52640</strain>
    </source>
</reference>
<feature type="domain" description="Amidohydrolase 3" evidence="1">
    <location>
        <begin position="56"/>
        <end position="543"/>
    </location>
</feature>
<dbReference type="InterPro" id="IPR011059">
    <property type="entry name" value="Metal-dep_hydrolase_composite"/>
</dbReference>
<accession>A0ABV7ES75</accession>
<organism evidence="2 3">
    <name type="scientific">Salinisphaera aquimarina</name>
    <dbReference type="NCBI Taxonomy" id="2094031"/>
    <lineage>
        <taxon>Bacteria</taxon>
        <taxon>Pseudomonadati</taxon>
        <taxon>Pseudomonadota</taxon>
        <taxon>Gammaproteobacteria</taxon>
        <taxon>Salinisphaerales</taxon>
        <taxon>Salinisphaeraceae</taxon>
        <taxon>Salinisphaera</taxon>
    </lineage>
</organism>
<dbReference type="InterPro" id="IPR033932">
    <property type="entry name" value="YtcJ-like"/>
</dbReference>
<dbReference type="Gene3D" id="3.20.20.140">
    <property type="entry name" value="Metal-dependent hydrolases"/>
    <property type="match status" value="1"/>
</dbReference>
<dbReference type="Pfam" id="PF07969">
    <property type="entry name" value="Amidohydro_3"/>
    <property type="match status" value="1"/>
</dbReference>
<evidence type="ECO:0000259" key="1">
    <source>
        <dbReference type="Pfam" id="PF07969"/>
    </source>
</evidence>
<dbReference type="SUPFAM" id="SSF51556">
    <property type="entry name" value="Metallo-dependent hydrolases"/>
    <property type="match status" value="1"/>
</dbReference>
<proteinExistence type="predicted"/>
<dbReference type="InterPro" id="IPR013108">
    <property type="entry name" value="Amidohydro_3"/>
</dbReference>
<dbReference type="GO" id="GO:0016787">
    <property type="term" value="F:hydrolase activity"/>
    <property type="evidence" value="ECO:0007669"/>
    <property type="project" value="UniProtKB-KW"/>
</dbReference>
<sequence length="550" mass="60028">MSSSTTVFQARKILTMAADRPYATHVAVRDARILAVGTQDDMREYGDIESDDRFADKVLMPGLIEGHSHLHEGGLWQFCYVGYYDRRGPDGRTWQGLKSPAAVVERLKEAEMQIAEPGAPLLAWGFDPIYFSGERITNRELDQVSQTRPVAVLHASFHLMNVNSAMLTKAGITSDSDIEGVIRHADGEPTGELQEFAAMFPVNRAIGNAFRLGGASRTGLENFAKLAQLAGVTTATDLNNELTDADRDALVVATSDASFPVRLVPAFRTIGALDAIEQGIEKIEAATAHNSPKLRFGAVKLVLDGSIQGFTARLLWPGYHNGHANGIWVTSPDEAVTLIEKYHAAGFQLHIHTNGDQATEVALDAIENALVKHPRRDHRHTLQHVQMANSAQYRRMATLGVCVNLFCNHIYYWGDAHYALTMGPSRAQRMNACATAQRERVPYAMHSDAPITPIGPLFTAWCATNRETASGRTLGEGERISVEQALRAITLGAAYTLKMDDEVGSIEVGKYADFCVLDENPLDLPVSALKDIQVWGTVLGGNVFKAPPAV</sequence>
<dbReference type="PANTHER" id="PTHR22642">
    <property type="entry name" value="IMIDAZOLONEPROPIONASE"/>
    <property type="match status" value="1"/>
</dbReference>